<dbReference type="SUPFAM" id="SSF101912">
    <property type="entry name" value="Sema domain"/>
    <property type="match status" value="1"/>
</dbReference>
<dbReference type="InterPro" id="IPR031148">
    <property type="entry name" value="Plexin"/>
</dbReference>
<accession>A0A9Q1BTQ3</accession>
<dbReference type="EMBL" id="JAIZAY010000012">
    <property type="protein sequence ID" value="KAJ8032406.1"/>
    <property type="molecule type" value="Genomic_DNA"/>
</dbReference>
<evidence type="ECO:0000313" key="6">
    <source>
        <dbReference type="Proteomes" id="UP001152320"/>
    </source>
</evidence>
<comment type="caution">
    <text evidence="1">Lacks conserved residue(s) required for the propagation of feature annotation.</text>
</comment>
<dbReference type="GO" id="GO:0002116">
    <property type="term" value="C:semaphorin receptor complex"/>
    <property type="evidence" value="ECO:0007669"/>
    <property type="project" value="TreeGrafter"/>
</dbReference>
<dbReference type="InterPro" id="IPR001627">
    <property type="entry name" value="Semap_dom"/>
</dbReference>
<feature type="chain" id="PRO_5040318052" evidence="3">
    <location>
        <begin position="26"/>
        <end position="512"/>
    </location>
</feature>
<feature type="signal peptide" evidence="3">
    <location>
        <begin position="1"/>
        <end position="25"/>
    </location>
</feature>
<gene>
    <name evidence="5" type="ORF">HOLleu_25923</name>
</gene>
<dbReference type="PROSITE" id="PS51004">
    <property type="entry name" value="SEMA"/>
    <property type="match status" value="1"/>
</dbReference>
<dbReference type="GO" id="GO:0030334">
    <property type="term" value="P:regulation of cell migration"/>
    <property type="evidence" value="ECO:0007669"/>
    <property type="project" value="TreeGrafter"/>
</dbReference>
<dbReference type="Proteomes" id="UP001152320">
    <property type="component" value="Chromosome 12"/>
</dbReference>
<dbReference type="GO" id="GO:0005886">
    <property type="term" value="C:plasma membrane"/>
    <property type="evidence" value="ECO:0007669"/>
    <property type="project" value="TreeGrafter"/>
</dbReference>
<feature type="domain" description="Sema" evidence="4">
    <location>
        <begin position="16"/>
        <end position="458"/>
    </location>
</feature>
<dbReference type="Gene3D" id="2.130.10.10">
    <property type="entry name" value="YVTN repeat-like/Quinoprotein amine dehydrogenase"/>
    <property type="match status" value="1"/>
</dbReference>
<evidence type="ECO:0000256" key="2">
    <source>
        <dbReference type="SAM" id="Phobius"/>
    </source>
</evidence>
<keyword evidence="2" id="KW-0812">Transmembrane</keyword>
<dbReference type="Pfam" id="PF01403">
    <property type="entry name" value="Sema"/>
    <property type="match status" value="1"/>
</dbReference>
<dbReference type="AlphaFoldDB" id="A0A9Q1BTQ3"/>
<sequence length="512" mass="57399">MHRYQVVTILSNLIIIFSIPPKTVTVSQTAFIPQCLQVGSPCGKLLSIAQHPTTGLVYVATEDGLYELDNNLHIVSYTTTAIIAEGVVNDFIILTDSGFVVCRNDESGSCHFRSISSFDVVNGLYQPGVVSKNRHSGSVVSWIANGPDGVTVVNVAVSSDTDGNLPALSTRYLLYREQVTANYSKFMSVLTNKYSSPTGQKYFSGDYKPNLVKPIYGFSSGNYHYLIETQFDKRNLKSKLIQLCKTDVDYKSYIELPIECMTQDGNKMPQAISAYFATDTLSVSFSNLDESDPLSVVCQYNINDFKEQFRERRRECLMGFTETTQLEWNPNIFCPTEAVSPDVFNLTRLNDPDFCYDLDTSHPLGGQKPIQKDALFTTSTVVNAITVQEHRNNGTIFFLGDSRGNLVKKRLRKDSWESETTQVFEDGSPVLSPNGLLVDVNGDMLYIFSNTKLVKMSAKFYQDPPTRKTPSNQIPTITVICVFIVALLLVVLAGVIFYKRRQKLSWYRTYGR</sequence>
<evidence type="ECO:0000256" key="3">
    <source>
        <dbReference type="SAM" id="SignalP"/>
    </source>
</evidence>
<dbReference type="InterPro" id="IPR036352">
    <property type="entry name" value="Semap_dom_sf"/>
</dbReference>
<keyword evidence="6" id="KW-1185">Reference proteome</keyword>
<dbReference type="OrthoDB" id="125363at2759"/>
<evidence type="ECO:0000256" key="1">
    <source>
        <dbReference type="PROSITE-ProRule" id="PRU00352"/>
    </source>
</evidence>
<keyword evidence="3" id="KW-0732">Signal</keyword>
<dbReference type="SMART" id="SM00630">
    <property type="entry name" value="Sema"/>
    <property type="match status" value="1"/>
</dbReference>
<reference evidence="5" key="1">
    <citation type="submission" date="2021-10" db="EMBL/GenBank/DDBJ databases">
        <title>Tropical sea cucumber genome reveals ecological adaptation and Cuvierian tubules defense mechanism.</title>
        <authorList>
            <person name="Chen T."/>
        </authorList>
    </citation>
    <scope>NUCLEOTIDE SEQUENCE</scope>
    <source>
        <strain evidence="5">Nanhai2018</strain>
        <tissue evidence="5">Muscle</tissue>
    </source>
</reference>
<dbReference type="PANTHER" id="PTHR22625:SF70">
    <property type="entry name" value="PLEXIN A, ISOFORM A"/>
    <property type="match status" value="1"/>
</dbReference>
<evidence type="ECO:0000313" key="5">
    <source>
        <dbReference type="EMBL" id="KAJ8032406.1"/>
    </source>
</evidence>
<keyword evidence="2" id="KW-1133">Transmembrane helix</keyword>
<dbReference type="InterPro" id="IPR015943">
    <property type="entry name" value="WD40/YVTN_repeat-like_dom_sf"/>
</dbReference>
<proteinExistence type="predicted"/>
<evidence type="ECO:0000259" key="4">
    <source>
        <dbReference type="PROSITE" id="PS51004"/>
    </source>
</evidence>
<protein>
    <submittedName>
        <fullName evidence="5">Plexin-A2</fullName>
    </submittedName>
</protein>
<name>A0A9Q1BTQ3_HOLLE</name>
<dbReference type="PANTHER" id="PTHR22625">
    <property type="entry name" value="PLEXIN"/>
    <property type="match status" value="1"/>
</dbReference>
<feature type="transmembrane region" description="Helical" evidence="2">
    <location>
        <begin position="477"/>
        <end position="498"/>
    </location>
</feature>
<organism evidence="5 6">
    <name type="scientific">Holothuria leucospilota</name>
    <name type="common">Black long sea cucumber</name>
    <name type="synonym">Mertensiothuria leucospilota</name>
    <dbReference type="NCBI Taxonomy" id="206669"/>
    <lineage>
        <taxon>Eukaryota</taxon>
        <taxon>Metazoa</taxon>
        <taxon>Echinodermata</taxon>
        <taxon>Eleutherozoa</taxon>
        <taxon>Echinozoa</taxon>
        <taxon>Holothuroidea</taxon>
        <taxon>Aspidochirotacea</taxon>
        <taxon>Aspidochirotida</taxon>
        <taxon>Holothuriidae</taxon>
        <taxon>Holothuria</taxon>
    </lineage>
</organism>
<dbReference type="GO" id="GO:0017154">
    <property type="term" value="F:semaphorin receptor activity"/>
    <property type="evidence" value="ECO:0007669"/>
    <property type="project" value="InterPro"/>
</dbReference>
<comment type="caution">
    <text evidence="5">The sequence shown here is derived from an EMBL/GenBank/DDBJ whole genome shotgun (WGS) entry which is preliminary data.</text>
</comment>
<keyword evidence="2" id="KW-0472">Membrane</keyword>